<accession>A0A087CEI0</accession>
<name>A0A087CEI0_9BIFI</name>
<dbReference type="EMBL" id="JGZK01000027">
    <property type="protein sequence ID" value="KFI81680.1"/>
    <property type="molecule type" value="Genomic_DNA"/>
</dbReference>
<gene>
    <name evidence="1" type="ORF">BREU_2344</name>
</gene>
<dbReference type="AlphaFoldDB" id="A0A087CEI0"/>
<dbReference type="eggNOG" id="ENOG5032330">
    <property type="taxonomic scope" value="Bacteria"/>
</dbReference>
<keyword evidence="2" id="KW-1185">Reference proteome</keyword>
<dbReference type="STRING" id="1437610.BREU_2344"/>
<dbReference type="Proteomes" id="UP000028984">
    <property type="component" value="Unassembled WGS sequence"/>
</dbReference>
<reference evidence="1 2" key="1">
    <citation type="submission" date="2014-03" db="EMBL/GenBank/DDBJ databases">
        <title>Genomics of Bifidobacteria.</title>
        <authorList>
            <person name="Ventura M."/>
            <person name="Milani C."/>
            <person name="Lugli G.A."/>
        </authorList>
    </citation>
    <scope>NUCLEOTIDE SEQUENCE [LARGE SCALE GENOMIC DNA]</scope>
    <source>
        <strain evidence="1 2">DSM 23975</strain>
    </source>
</reference>
<evidence type="ECO:0000313" key="2">
    <source>
        <dbReference type="Proteomes" id="UP000028984"/>
    </source>
</evidence>
<evidence type="ECO:0000313" key="1">
    <source>
        <dbReference type="EMBL" id="KFI81680.1"/>
    </source>
</evidence>
<protein>
    <submittedName>
        <fullName evidence="1">Uncharacterized protein</fullName>
    </submittedName>
</protein>
<comment type="caution">
    <text evidence="1">The sequence shown here is derived from an EMBL/GenBank/DDBJ whole genome shotgun (WGS) entry which is preliminary data.</text>
</comment>
<organism evidence="1 2">
    <name type="scientific">Bifidobacterium reuteri DSM 23975</name>
    <dbReference type="NCBI Taxonomy" id="1437610"/>
    <lineage>
        <taxon>Bacteria</taxon>
        <taxon>Bacillati</taxon>
        <taxon>Actinomycetota</taxon>
        <taxon>Actinomycetes</taxon>
        <taxon>Bifidobacteriales</taxon>
        <taxon>Bifidobacteriaceae</taxon>
        <taxon>Bifidobacterium</taxon>
    </lineage>
</organism>
<proteinExistence type="predicted"/>
<sequence length="109" mass="11893">MTARRYAFIRGRLLDDPDYGLSGTGTETVLLRIGVRMPTGYAEPVSIEAGDAMPSYCRRSRLRQGDMVVASGWMTPEGEQLWPSVMAETATLSADMLAAGTSLDFREEG</sequence>